<keyword evidence="6" id="KW-1185">Reference proteome</keyword>
<dbReference type="CDD" id="cd05930">
    <property type="entry name" value="A_NRPS"/>
    <property type="match status" value="1"/>
</dbReference>
<dbReference type="NCBIfam" id="TIGR01733">
    <property type="entry name" value="AA-adenyl-dom"/>
    <property type="match status" value="1"/>
</dbReference>
<dbReference type="InterPro" id="IPR036291">
    <property type="entry name" value="NAD(P)-bd_dom_sf"/>
</dbReference>
<sequence>MSVFDNKKCHPEAQPELEIVRLVPLSRAQERIWIASHYSPDRTAYNVAFAWKMQGKLSVAKFEAAFQAVMNRHEALRTAFYVDDMTKKPIQAVLRAQPIDLESRYTASEDVHAEFLNFRHHVFDLHNGKTLKAALLRVHDSLSVFMLCYHHIIMDGVSLGIFLHDLNDAYISPNSSRTGVVQCPDYALYETKMLGGGELANDTAYWKNQFNQTIETLPLLPFARVNSRHSLAASNVFTAHAFVKKETVARIKSASMRSQSSPFHLYTAALQVLMYELLDKSVHEFCFGMADANRLDEKYLHTVGFFLNLLPLKLKVSTNDSFAQLVRDTRNTTYGALAHSKMPFDALLQELDVPRSVTHNPLFQVLINYTIGIAEINKFAGCDMDMVEIEDARTACDLVVSIVETPGKDTAISFTMPLSLYLGEDCSRIIELYVDLLDGLSRAPDTKISEVRLFPESIQLRESGTGLGPVVEWEGWESTISKQVDAIVGRCPAETAVKMAFSDEYLSYAHLGDKSAKCAQVLSGLGVSVSSRVAVLSEPTIDNVVNILAMLQLGGTYIPLDPRNPHDRLSSIIQDSQPSLIISDGKWFNTAAALGHEHGIQVASSDDICHAGSTAASYKTNESNPDLTAAILYTSGSTGKPKGVVLNHRGFVNQFAALTQQYGLGQEVVMQQSSPGFDITIEQMFIALCLGGKVVLVPSTIRGDAVKLSKLILEEKITYTIGVPSEYTVMLDHGAEFLQHCEQWKYVFCGGERMTDRLRQAFHALALPKLKLINVYGPTETTVSCCRGIISLDMGNEPGNYDFYPVGQVLPNYSVYIVGQNGQILPAGFPGEIFIGGVGVGKGYLNRKDLTNNKFLPDTFSPVSQRRPGVVYRTGDRGRLLNDNTVVFLGRLEGDTQIKLRGQRVELDEIANALLQASRGTLAAAVVTARGGVGSDLFLVAFVVFDKGADINSSGKIAYLQQLRQALALPKYMWPSRVMALDQLPLSLNGKVDRTALNSIQLHSAVSDKDAVSALSLAERDVLALWQEVLPDGVAGGIDIRPETDFFEAGGNSLQLVRLQALIQKNMGVAIPLVEMVEFCSLESMARRVKSYNRSYSIPTVAWEEEASVPDLPEAHLSNINRSAPRERETAPKVILLTGASGFLGHQLLEHLVASDDVYEVHCIAIRSSSSLEKIQALNSPKIITYRGDLTLPLLGLQKAEAEFLSSHIDAILHNGADVSFMKSYNSLKKANVDSTKELIRLSAPRRVPIHYISSAGVAGFVPPARLPLHEVSIAPYPPAESGAHGYQSSKWVSERLLEKASALYSMSVTIHRPTGIIGDGAPSTDIVANFLTYSKMLFRVPDMQGWDGYFDFVDVKKVADKVSSSLTRIDNHQEPAVTVIHEYDWNFFLNSSNDGLD</sequence>
<evidence type="ECO:0000256" key="3">
    <source>
        <dbReference type="ARBA" id="ARBA00022598"/>
    </source>
</evidence>
<dbReference type="InterPro" id="IPR036736">
    <property type="entry name" value="ACP-like_sf"/>
</dbReference>
<dbReference type="Gene3D" id="3.30.559.30">
    <property type="entry name" value="Nonribosomal peptide synthetase, condensation domain"/>
    <property type="match status" value="1"/>
</dbReference>
<dbReference type="GO" id="GO:0043041">
    <property type="term" value="P:amino acid activation for nonribosomal peptide biosynthetic process"/>
    <property type="evidence" value="ECO:0007669"/>
    <property type="project" value="TreeGrafter"/>
</dbReference>
<dbReference type="InterPro" id="IPR001242">
    <property type="entry name" value="Condensation_dom"/>
</dbReference>
<gene>
    <name evidence="5" type="ORF">TCAP_04465</name>
</gene>
<comment type="caution">
    <text evidence="5">The sequence shown here is derived from an EMBL/GenBank/DDBJ whole genome shotgun (WGS) entry which is preliminary data.</text>
</comment>
<dbReference type="Gene3D" id="3.40.50.720">
    <property type="entry name" value="NAD(P)-binding Rossmann-like Domain"/>
    <property type="match status" value="1"/>
</dbReference>
<dbReference type="SMART" id="SM00823">
    <property type="entry name" value="PKS_PP"/>
    <property type="match status" value="1"/>
</dbReference>
<dbReference type="PANTHER" id="PTHR45527:SF1">
    <property type="entry name" value="FATTY ACID SYNTHASE"/>
    <property type="match status" value="1"/>
</dbReference>
<keyword evidence="3" id="KW-0436">Ligase</keyword>
<evidence type="ECO:0000313" key="6">
    <source>
        <dbReference type="Proteomes" id="UP000236621"/>
    </source>
</evidence>
<dbReference type="SUPFAM" id="SSF47336">
    <property type="entry name" value="ACP-like"/>
    <property type="match status" value="1"/>
</dbReference>
<dbReference type="InterPro" id="IPR020845">
    <property type="entry name" value="AMP-binding_CS"/>
</dbReference>
<dbReference type="GO" id="GO:0016874">
    <property type="term" value="F:ligase activity"/>
    <property type="evidence" value="ECO:0007669"/>
    <property type="project" value="UniProtKB-KW"/>
</dbReference>
<dbReference type="Proteomes" id="UP000236621">
    <property type="component" value="Unassembled WGS sequence"/>
</dbReference>
<keyword evidence="1" id="KW-0596">Phosphopantetheine</keyword>
<reference evidence="5 6" key="1">
    <citation type="submission" date="2017-08" db="EMBL/GenBank/DDBJ databases">
        <title>Harnessing the power of phylogenomics to disentangle the directionality and signatures of interkingdom host jumping in the parasitic fungal genus Tolypocladium.</title>
        <authorList>
            <person name="Quandt C.A."/>
            <person name="Patterson W."/>
            <person name="Spatafora J.W."/>
        </authorList>
    </citation>
    <scope>NUCLEOTIDE SEQUENCE [LARGE SCALE GENOMIC DNA]</scope>
    <source>
        <strain evidence="5 6">CBS 113982</strain>
    </source>
</reference>
<dbReference type="PROSITE" id="PS00455">
    <property type="entry name" value="AMP_BINDING"/>
    <property type="match status" value="1"/>
</dbReference>
<dbReference type="GO" id="GO:0044550">
    <property type="term" value="P:secondary metabolite biosynthetic process"/>
    <property type="evidence" value="ECO:0007669"/>
    <property type="project" value="TreeGrafter"/>
</dbReference>
<dbReference type="CDD" id="cd19532">
    <property type="entry name" value="C_PKS-NRPS"/>
    <property type="match status" value="1"/>
</dbReference>
<evidence type="ECO:0000256" key="1">
    <source>
        <dbReference type="ARBA" id="ARBA00022450"/>
    </source>
</evidence>
<dbReference type="OrthoDB" id="416786at2759"/>
<dbReference type="SUPFAM" id="SSF51735">
    <property type="entry name" value="NAD(P)-binding Rossmann-fold domains"/>
    <property type="match status" value="1"/>
</dbReference>
<evidence type="ECO:0000259" key="4">
    <source>
        <dbReference type="PROSITE" id="PS50075"/>
    </source>
</evidence>
<dbReference type="InterPro" id="IPR010071">
    <property type="entry name" value="AA_adenyl_dom"/>
</dbReference>
<dbReference type="InterPro" id="IPR045851">
    <property type="entry name" value="AMP-bd_C_sf"/>
</dbReference>
<feature type="domain" description="Carrier" evidence="4">
    <location>
        <begin position="1013"/>
        <end position="1093"/>
    </location>
</feature>
<dbReference type="Gene3D" id="1.10.1200.10">
    <property type="entry name" value="ACP-like"/>
    <property type="match status" value="1"/>
</dbReference>
<evidence type="ECO:0000256" key="2">
    <source>
        <dbReference type="ARBA" id="ARBA00022553"/>
    </source>
</evidence>
<dbReference type="InterPro" id="IPR042099">
    <property type="entry name" value="ANL_N_sf"/>
</dbReference>
<dbReference type="InterPro" id="IPR000873">
    <property type="entry name" value="AMP-dep_synth/lig_dom"/>
</dbReference>
<dbReference type="Gene3D" id="3.40.50.12780">
    <property type="entry name" value="N-terminal domain of ligase-like"/>
    <property type="match status" value="1"/>
</dbReference>
<protein>
    <submittedName>
        <fullName evidence="5">Nonribosomal peptide synthetase</fullName>
    </submittedName>
</protein>
<dbReference type="STRING" id="45235.A0A2K3QDJ6"/>
<dbReference type="InterPro" id="IPR023213">
    <property type="entry name" value="CAT-like_dom_sf"/>
</dbReference>
<dbReference type="SUPFAM" id="SSF52777">
    <property type="entry name" value="CoA-dependent acyltransferases"/>
    <property type="match status" value="2"/>
</dbReference>
<dbReference type="SUPFAM" id="SSF56801">
    <property type="entry name" value="Acetyl-CoA synthetase-like"/>
    <property type="match status" value="1"/>
</dbReference>
<dbReference type="Pfam" id="PF07993">
    <property type="entry name" value="NAD_binding_4"/>
    <property type="match status" value="1"/>
</dbReference>
<dbReference type="InterPro" id="IPR020806">
    <property type="entry name" value="PKS_PP-bd"/>
</dbReference>
<dbReference type="Pfam" id="PF00501">
    <property type="entry name" value="AMP-binding"/>
    <property type="match status" value="1"/>
</dbReference>
<dbReference type="Gene3D" id="3.30.559.10">
    <property type="entry name" value="Chloramphenicol acetyltransferase-like domain"/>
    <property type="match status" value="1"/>
</dbReference>
<dbReference type="PANTHER" id="PTHR45527">
    <property type="entry name" value="NONRIBOSOMAL PEPTIDE SYNTHETASE"/>
    <property type="match status" value="1"/>
</dbReference>
<evidence type="ECO:0000313" key="5">
    <source>
        <dbReference type="EMBL" id="PNY25599.1"/>
    </source>
</evidence>
<dbReference type="InterPro" id="IPR013120">
    <property type="entry name" value="FAR_NAD-bd"/>
</dbReference>
<proteinExistence type="predicted"/>
<dbReference type="GO" id="GO:0031177">
    <property type="term" value="F:phosphopantetheine binding"/>
    <property type="evidence" value="ECO:0007669"/>
    <property type="project" value="InterPro"/>
</dbReference>
<dbReference type="Gene3D" id="3.30.300.30">
    <property type="match status" value="1"/>
</dbReference>
<dbReference type="Pfam" id="PF00668">
    <property type="entry name" value="Condensation"/>
    <property type="match status" value="1"/>
</dbReference>
<dbReference type="PROSITE" id="PS50075">
    <property type="entry name" value="CARRIER"/>
    <property type="match status" value="1"/>
</dbReference>
<keyword evidence="2" id="KW-0597">Phosphoprotein</keyword>
<dbReference type="EMBL" id="NRSZ01000706">
    <property type="protein sequence ID" value="PNY25599.1"/>
    <property type="molecule type" value="Genomic_DNA"/>
</dbReference>
<accession>A0A2K3QDJ6</accession>
<name>A0A2K3QDJ6_9HYPO</name>
<dbReference type="Pfam" id="PF00550">
    <property type="entry name" value="PP-binding"/>
    <property type="match status" value="1"/>
</dbReference>
<dbReference type="GO" id="GO:0005737">
    <property type="term" value="C:cytoplasm"/>
    <property type="evidence" value="ECO:0007669"/>
    <property type="project" value="TreeGrafter"/>
</dbReference>
<organism evidence="5 6">
    <name type="scientific">Tolypocladium capitatum</name>
    <dbReference type="NCBI Taxonomy" id="45235"/>
    <lineage>
        <taxon>Eukaryota</taxon>
        <taxon>Fungi</taxon>
        <taxon>Dikarya</taxon>
        <taxon>Ascomycota</taxon>
        <taxon>Pezizomycotina</taxon>
        <taxon>Sordariomycetes</taxon>
        <taxon>Hypocreomycetidae</taxon>
        <taxon>Hypocreales</taxon>
        <taxon>Ophiocordycipitaceae</taxon>
        <taxon>Tolypocladium</taxon>
    </lineage>
</organism>
<dbReference type="InterPro" id="IPR009081">
    <property type="entry name" value="PP-bd_ACP"/>
</dbReference>